<dbReference type="Proteomes" id="UP000037084">
    <property type="component" value="Unassembled WGS sequence"/>
</dbReference>
<proteinExistence type="predicted"/>
<dbReference type="RefSeq" id="WP_053172485.1">
    <property type="nucleotide sequence ID" value="NZ_LGUV01000234.1"/>
</dbReference>
<organism evidence="1 2">
    <name type="scientific">Streptomyces virginiae</name>
    <name type="common">Streptomyces cinnamonensis</name>
    <dbReference type="NCBI Taxonomy" id="1961"/>
    <lineage>
        <taxon>Bacteria</taxon>
        <taxon>Bacillati</taxon>
        <taxon>Actinomycetota</taxon>
        <taxon>Actinomycetes</taxon>
        <taxon>Kitasatosporales</taxon>
        <taxon>Streptomycetaceae</taxon>
        <taxon>Streptomyces</taxon>
    </lineage>
</organism>
<evidence type="ECO:0008006" key="3">
    <source>
        <dbReference type="Google" id="ProtNLM"/>
    </source>
</evidence>
<comment type="caution">
    <text evidence="1">The sequence shown here is derived from an EMBL/GenBank/DDBJ whole genome shotgun (WGS) entry which is preliminary data.</text>
</comment>
<dbReference type="EMBL" id="LGUV01000234">
    <property type="protein sequence ID" value="KOG50025.1"/>
    <property type="molecule type" value="Genomic_DNA"/>
</dbReference>
<gene>
    <name evidence="1" type="ORF">ADK75_19040</name>
</gene>
<protein>
    <recommendedName>
        <fullName evidence="3">LmeA family phospholipid-binding protein</fullName>
    </recommendedName>
</protein>
<dbReference type="PATRIC" id="fig|1961.12.peg.4324"/>
<evidence type="ECO:0000313" key="1">
    <source>
        <dbReference type="EMBL" id="KOG50025.1"/>
    </source>
</evidence>
<evidence type="ECO:0000313" key="2">
    <source>
        <dbReference type="Proteomes" id="UP000037084"/>
    </source>
</evidence>
<reference evidence="2" key="1">
    <citation type="submission" date="2015-07" db="EMBL/GenBank/DDBJ databases">
        <authorList>
            <consortium name="Consortium for Microbial Forensics and Genomics (microFORGE)"/>
            <person name="Knight B.M."/>
            <person name="Roberts D.P."/>
            <person name="Lin D."/>
            <person name="Hari K."/>
            <person name="Fletcher J."/>
            <person name="Melcher U."/>
            <person name="Blagden T."/>
            <person name="Winegar R.A."/>
        </authorList>
    </citation>
    <scope>NUCLEOTIDE SEQUENCE [LARGE SCALE GENOMIC DNA]</scope>
    <source>
        <strain evidence="2">NRRL B-1447</strain>
    </source>
</reference>
<dbReference type="OrthoDB" id="4248336at2"/>
<dbReference type="Pfam" id="PF11209">
    <property type="entry name" value="LmeA"/>
    <property type="match status" value="1"/>
</dbReference>
<dbReference type="AlphaFoldDB" id="A0A0L8MI91"/>
<sequence>MKGNLPRSWAAALRRHLLLKVTATVLLLAVVGTGVAEYTVRGVIQNRVVKAAPGLGNDVAVGVAGGWALWDLAQGSIPRLDISSDEARVGRLSHVRVRARLDDVRSGDTTTVGASRVQVAVPTQSLAAAIREAVPSVAVGRVTTDPAQGKVLAEVGPGGVGRLALRPVLADGKVTLAVDGLTLFGRSVPTDRLGIGEGGLGPQAGAPKEYPLGLAATSAEVRPDGLHIALAGGPSALSDT</sequence>
<accession>A0A0L8MI91</accession>
<name>A0A0L8MI91_STRVG</name>
<dbReference type="InterPro" id="IPR021373">
    <property type="entry name" value="DUF2993"/>
</dbReference>